<evidence type="ECO:0000256" key="1">
    <source>
        <dbReference type="SAM" id="MobiDB-lite"/>
    </source>
</evidence>
<keyword evidence="3" id="KW-1185">Reference proteome</keyword>
<dbReference type="OrthoDB" id="3260975at2759"/>
<gene>
    <name evidence="2" type="ORF">EW146_g5033</name>
</gene>
<sequence length="312" mass="35461">MANALPPMFHGDGCTGENPQNFIHQLRSAMRTFTDIATDTQKIEMFADNLSTGSEADDWFLELPDSEKATWPTLQTAFSTRWPAMPPAKKSGMEIQRELYGKRIDLDKLRSKVKVGDQEVWYHVTWAAGVLHLAEEAKMKNSKESIWQVHDSFPLFLKDLVSTEQDNWTVFCKAVRELDPQRVCEGAEKARKDRDIEASVLQLATAFRSANINSLKSLSSSPHPATQRTQPTSPQYQMSGNHNFTEQGTRRPDTSMRPPTFREPITPDRLNALRECVHSQIHHSNTEEGRRAYREAVYSWVGINGRVTETTP</sequence>
<evidence type="ECO:0000313" key="2">
    <source>
        <dbReference type="EMBL" id="THH15437.1"/>
    </source>
</evidence>
<proteinExistence type="predicted"/>
<feature type="compositionally biased region" description="Polar residues" evidence="1">
    <location>
        <begin position="215"/>
        <end position="247"/>
    </location>
</feature>
<dbReference type="AlphaFoldDB" id="A0A4S4LTQ7"/>
<accession>A0A4S4LTQ7</accession>
<feature type="region of interest" description="Disordered" evidence="1">
    <location>
        <begin position="215"/>
        <end position="265"/>
    </location>
</feature>
<dbReference type="EMBL" id="SGPL01000210">
    <property type="protein sequence ID" value="THH15437.1"/>
    <property type="molecule type" value="Genomic_DNA"/>
</dbReference>
<evidence type="ECO:0000313" key="3">
    <source>
        <dbReference type="Proteomes" id="UP000310158"/>
    </source>
</evidence>
<dbReference type="Proteomes" id="UP000310158">
    <property type="component" value="Unassembled WGS sequence"/>
</dbReference>
<comment type="caution">
    <text evidence="2">The sequence shown here is derived from an EMBL/GenBank/DDBJ whole genome shotgun (WGS) entry which is preliminary data.</text>
</comment>
<organism evidence="2 3">
    <name type="scientific">Bondarzewia mesenterica</name>
    <dbReference type="NCBI Taxonomy" id="1095465"/>
    <lineage>
        <taxon>Eukaryota</taxon>
        <taxon>Fungi</taxon>
        <taxon>Dikarya</taxon>
        <taxon>Basidiomycota</taxon>
        <taxon>Agaricomycotina</taxon>
        <taxon>Agaricomycetes</taxon>
        <taxon>Russulales</taxon>
        <taxon>Bondarzewiaceae</taxon>
        <taxon>Bondarzewia</taxon>
    </lineage>
</organism>
<evidence type="ECO:0008006" key="4">
    <source>
        <dbReference type="Google" id="ProtNLM"/>
    </source>
</evidence>
<protein>
    <recommendedName>
        <fullName evidence="4">Retrotransposon gag domain-containing protein</fullName>
    </recommendedName>
</protein>
<name>A0A4S4LTQ7_9AGAM</name>
<reference evidence="2 3" key="1">
    <citation type="submission" date="2019-02" db="EMBL/GenBank/DDBJ databases">
        <title>Genome sequencing of the rare red list fungi Bondarzewia mesenterica.</title>
        <authorList>
            <person name="Buettner E."/>
            <person name="Kellner H."/>
        </authorList>
    </citation>
    <scope>NUCLEOTIDE SEQUENCE [LARGE SCALE GENOMIC DNA]</scope>
    <source>
        <strain evidence="2 3">DSM 108281</strain>
    </source>
</reference>